<keyword evidence="1" id="KW-0812">Transmembrane</keyword>
<comment type="caution">
    <text evidence="2">The sequence shown here is derived from an EMBL/GenBank/DDBJ whole genome shotgun (WGS) entry which is preliminary data.</text>
</comment>
<organism evidence="2 3">
    <name type="scientific">Austropuccinia psidii MF-1</name>
    <dbReference type="NCBI Taxonomy" id="1389203"/>
    <lineage>
        <taxon>Eukaryota</taxon>
        <taxon>Fungi</taxon>
        <taxon>Dikarya</taxon>
        <taxon>Basidiomycota</taxon>
        <taxon>Pucciniomycotina</taxon>
        <taxon>Pucciniomycetes</taxon>
        <taxon>Pucciniales</taxon>
        <taxon>Sphaerophragmiaceae</taxon>
        <taxon>Austropuccinia</taxon>
    </lineage>
</organism>
<evidence type="ECO:0000313" key="3">
    <source>
        <dbReference type="Proteomes" id="UP000765509"/>
    </source>
</evidence>
<feature type="transmembrane region" description="Helical" evidence="1">
    <location>
        <begin position="77"/>
        <end position="94"/>
    </location>
</feature>
<sequence length="115" mass="13439">MMDLVDKGSLIALKGSAPKLSPPNSLLLPRRDSDIGWWARLFFTRAGRGHRLSIHWACQWLVACQRRHLAFHFTKRYFLWILCSIVVCILRFFVLKKAIRQLRTSGMNQKNCLQL</sequence>
<proteinExistence type="predicted"/>
<protein>
    <submittedName>
        <fullName evidence="2">Uncharacterized protein</fullName>
    </submittedName>
</protein>
<keyword evidence="1" id="KW-1133">Transmembrane helix</keyword>
<dbReference type="Proteomes" id="UP000765509">
    <property type="component" value="Unassembled WGS sequence"/>
</dbReference>
<name>A0A9Q3FH13_9BASI</name>
<gene>
    <name evidence="2" type="ORF">O181_076856</name>
</gene>
<dbReference type="EMBL" id="AVOT02041775">
    <property type="protein sequence ID" value="MBW0537141.1"/>
    <property type="molecule type" value="Genomic_DNA"/>
</dbReference>
<evidence type="ECO:0000256" key="1">
    <source>
        <dbReference type="SAM" id="Phobius"/>
    </source>
</evidence>
<keyword evidence="1" id="KW-0472">Membrane</keyword>
<dbReference type="AlphaFoldDB" id="A0A9Q3FH13"/>
<reference evidence="2" key="1">
    <citation type="submission" date="2021-03" db="EMBL/GenBank/DDBJ databases">
        <title>Draft genome sequence of rust myrtle Austropuccinia psidii MF-1, a brazilian biotype.</title>
        <authorList>
            <person name="Quecine M.C."/>
            <person name="Pachon D.M.R."/>
            <person name="Bonatelli M.L."/>
            <person name="Correr F.H."/>
            <person name="Franceschini L.M."/>
            <person name="Leite T.F."/>
            <person name="Margarido G.R.A."/>
            <person name="Almeida C.A."/>
            <person name="Ferrarezi J.A."/>
            <person name="Labate C.A."/>
        </authorList>
    </citation>
    <scope>NUCLEOTIDE SEQUENCE</scope>
    <source>
        <strain evidence="2">MF-1</strain>
    </source>
</reference>
<evidence type="ECO:0000313" key="2">
    <source>
        <dbReference type="EMBL" id="MBW0537141.1"/>
    </source>
</evidence>
<accession>A0A9Q3FH13</accession>
<keyword evidence="3" id="KW-1185">Reference proteome</keyword>